<reference evidence="2 3" key="1">
    <citation type="journal article" date="2024" name="Commun. Biol.">
        <title>Comparative genomic analysis of thermophilic fungi reveals convergent evolutionary adaptations and gene losses.</title>
        <authorList>
            <person name="Steindorff A.S."/>
            <person name="Aguilar-Pontes M.V."/>
            <person name="Robinson A.J."/>
            <person name="Andreopoulos B."/>
            <person name="LaButti K."/>
            <person name="Kuo A."/>
            <person name="Mondo S."/>
            <person name="Riley R."/>
            <person name="Otillar R."/>
            <person name="Haridas S."/>
            <person name="Lipzen A."/>
            <person name="Grimwood J."/>
            <person name="Schmutz J."/>
            <person name="Clum A."/>
            <person name="Reid I.D."/>
            <person name="Moisan M.C."/>
            <person name="Butler G."/>
            <person name="Nguyen T.T.M."/>
            <person name="Dewar K."/>
            <person name="Conant G."/>
            <person name="Drula E."/>
            <person name="Henrissat B."/>
            <person name="Hansel C."/>
            <person name="Singer S."/>
            <person name="Hutchinson M.I."/>
            <person name="de Vries R.P."/>
            <person name="Natvig D.O."/>
            <person name="Powell A.J."/>
            <person name="Tsang A."/>
            <person name="Grigoriev I.V."/>
        </authorList>
    </citation>
    <scope>NUCLEOTIDE SEQUENCE [LARGE SCALE GENOMIC DNA]</scope>
    <source>
        <strain evidence="2 3">CBS 620.91</strain>
    </source>
</reference>
<accession>A0ABR3V7V0</accession>
<proteinExistence type="predicted"/>
<feature type="compositionally biased region" description="Acidic residues" evidence="1">
    <location>
        <begin position="321"/>
        <end position="340"/>
    </location>
</feature>
<organism evidence="2 3">
    <name type="scientific">Humicola insolens</name>
    <name type="common">Soft-rot fungus</name>
    <dbReference type="NCBI Taxonomy" id="85995"/>
    <lineage>
        <taxon>Eukaryota</taxon>
        <taxon>Fungi</taxon>
        <taxon>Dikarya</taxon>
        <taxon>Ascomycota</taxon>
        <taxon>Pezizomycotina</taxon>
        <taxon>Sordariomycetes</taxon>
        <taxon>Sordariomycetidae</taxon>
        <taxon>Sordariales</taxon>
        <taxon>Chaetomiaceae</taxon>
        <taxon>Mycothermus</taxon>
    </lineage>
</organism>
<dbReference type="Proteomes" id="UP001583172">
    <property type="component" value="Unassembled WGS sequence"/>
</dbReference>
<evidence type="ECO:0000256" key="1">
    <source>
        <dbReference type="SAM" id="MobiDB-lite"/>
    </source>
</evidence>
<protein>
    <recommendedName>
        <fullName evidence="4">F-box domain-containing protein</fullName>
    </recommendedName>
</protein>
<evidence type="ECO:0000313" key="2">
    <source>
        <dbReference type="EMBL" id="KAL1837884.1"/>
    </source>
</evidence>
<evidence type="ECO:0008006" key="4">
    <source>
        <dbReference type="Google" id="ProtNLM"/>
    </source>
</evidence>
<evidence type="ECO:0000313" key="3">
    <source>
        <dbReference type="Proteomes" id="UP001583172"/>
    </source>
</evidence>
<dbReference type="EMBL" id="JAZGSY010000255">
    <property type="protein sequence ID" value="KAL1837884.1"/>
    <property type="molecule type" value="Genomic_DNA"/>
</dbReference>
<comment type="caution">
    <text evidence="2">The sequence shown here is derived from an EMBL/GenBank/DDBJ whole genome shotgun (WGS) entry which is preliminary data.</text>
</comment>
<keyword evidence="3" id="KW-1185">Reference proteome</keyword>
<gene>
    <name evidence="2" type="ORF">VTJ49DRAFT_3288</name>
</gene>
<feature type="region of interest" description="Disordered" evidence="1">
    <location>
        <begin position="308"/>
        <end position="340"/>
    </location>
</feature>
<name>A0ABR3V7V0_HUMIN</name>
<sequence>MTPIVKAPTATTTTAMATLSTLPIELLDAIVTVICRERTNYDGNVTIPRCVHACCSLPALPPAPPGESQQDSAQRVEEWNYQRQFALASLCLTSRRLHSVALPHLYHHPKPTAKWWLLVRTLVARPDLAAHARSLEFHVPERLSLKREVDQKQEQAARDPLLRAAFLKRRRAYLATLHRGPTVCRTDRRMRSLHHRDLESRRYESEVVNLETLFWPPMSFEYGYHHLPWDLLLSLLPNLEVLTASIGWAPAFRFCKPGSLPHLQHIDLSYRGECCWDSNAMRLDWAVRLFRAAGDRLESVDLRRFGKCGPLTRAPHPPQQQEEEEEEEEDDYKDEENDEEKADQGLLILPHVTRVTYRESCMFSEPLKNVISAFPNATHLELSYCRYRYEVEEHLELDHISSVLRDHAPRLQFFRFDARTYQNWEEGEEQVKSFLEDLKARGIKCEVLGQKVRHTPVYEVTEFTRTTEDM</sequence>